<evidence type="ECO:0000313" key="2">
    <source>
        <dbReference type="EMBL" id="BAU48698.1"/>
    </source>
</evidence>
<reference evidence="2 3" key="1">
    <citation type="submission" date="2015-08" db="EMBL/GenBank/DDBJ databases">
        <title>Complete genome sequence of Sulfurifustis variabilis.</title>
        <authorList>
            <person name="Miura A."/>
            <person name="Kojima H."/>
            <person name="Fukui M."/>
        </authorList>
    </citation>
    <scope>NUCLEOTIDE SEQUENCE [LARGE SCALE GENOMIC DNA]</scope>
    <source>
        <strain evidence="3">skN76</strain>
    </source>
</reference>
<proteinExistence type="predicted"/>
<organism evidence="2 3">
    <name type="scientific">Sulfurifustis variabilis</name>
    <dbReference type="NCBI Taxonomy" id="1675686"/>
    <lineage>
        <taxon>Bacteria</taxon>
        <taxon>Pseudomonadati</taxon>
        <taxon>Pseudomonadota</taxon>
        <taxon>Gammaproteobacteria</taxon>
        <taxon>Acidiferrobacterales</taxon>
        <taxon>Acidiferrobacteraceae</taxon>
        <taxon>Sulfurifustis</taxon>
    </lineage>
</organism>
<sequence length="63" mass="7047">MRDPESPRRQCGASILIEAEQNDMAQRFGPLDPSPSHGKDTDGNLCGLRRDLARLRVELRKTA</sequence>
<evidence type="ECO:0000256" key="1">
    <source>
        <dbReference type="SAM" id="MobiDB-lite"/>
    </source>
</evidence>
<evidence type="ECO:0000313" key="3">
    <source>
        <dbReference type="Proteomes" id="UP000218899"/>
    </source>
</evidence>
<accession>A0A1B4V598</accession>
<name>A0A1B4V598_9GAMM</name>
<dbReference type="KEGG" id="sva:SVA_2148"/>
<protein>
    <submittedName>
        <fullName evidence="2">Uncharacterized protein</fullName>
    </submittedName>
</protein>
<dbReference type="EMBL" id="AP014936">
    <property type="protein sequence ID" value="BAU48698.1"/>
    <property type="molecule type" value="Genomic_DNA"/>
</dbReference>
<gene>
    <name evidence="2" type="ORF">SVA_2148</name>
</gene>
<feature type="region of interest" description="Disordered" evidence="1">
    <location>
        <begin position="23"/>
        <end position="45"/>
    </location>
</feature>
<dbReference type="AlphaFoldDB" id="A0A1B4V598"/>
<dbReference type="Proteomes" id="UP000218899">
    <property type="component" value="Chromosome"/>
</dbReference>
<keyword evidence="3" id="KW-1185">Reference proteome</keyword>